<reference evidence="11" key="1">
    <citation type="submission" date="2019-09" db="EMBL/GenBank/DDBJ databases">
        <title>Bird 10,000 Genomes (B10K) Project - Family phase.</title>
        <authorList>
            <person name="Zhang G."/>
        </authorList>
    </citation>
    <scope>NUCLEOTIDE SEQUENCE</scope>
    <source>
        <strain evidence="11">B10K-CU-031-40</strain>
    </source>
</reference>
<sequence>RMPVSVPAADRRQRASAAFSLSFLSLVFSITAFSSSYWCEGTRKVAKPFCTGQSKGDHCIRFNSPDGNNSNAVQYIWETGDDKFVERKFHAGIWYSCEEMINEDGVLWLSIVAELLYIILLLIGAVLMSVEMCYYSTVIDGLKINAFSAVVTVLAGLLGMVAHMMYTTVFQMTVNLGPEDWRPHTWDYGWSYCLAWASFACCMAAAVTTINKYTKTILEFKHKRKTLERSLKTKYKFPDH</sequence>
<dbReference type="GO" id="GO:0005886">
    <property type="term" value="C:plasma membrane"/>
    <property type="evidence" value="ECO:0007669"/>
    <property type="project" value="UniProtKB-SubCell"/>
</dbReference>
<keyword evidence="12" id="KW-1185">Reference proteome</keyword>
<evidence type="ECO:0000256" key="2">
    <source>
        <dbReference type="ARBA" id="ARBA00007425"/>
    </source>
</evidence>
<accession>A0A851LH68</accession>
<dbReference type="PANTHER" id="PTHR10671:SF40">
    <property type="entry name" value="GERM CELL-SPECIFIC GENE 1-LIKE PROTEIN 2"/>
    <property type="match status" value="1"/>
</dbReference>
<gene>
    <name evidence="11" type="primary">Gsg1l_1</name>
    <name evidence="11" type="ORF">CORCRI_R03393</name>
</gene>
<dbReference type="GO" id="GO:0023051">
    <property type="term" value="P:regulation of signaling"/>
    <property type="evidence" value="ECO:0007669"/>
    <property type="project" value="UniProtKB-ARBA"/>
</dbReference>
<evidence type="ECO:0000256" key="10">
    <source>
        <dbReference type="SAM" id="Phobius"/>
    </source>
</evidence>
<organism evidence="11 12">
    <name type="scientific">Corythaeola cristata</name>
    <name type="common">Great blue turaco</name>
    <dbReference type="NCBI Taxonomy" id="103954"/>
    <lineage>
        <taxon>Eukaryota</taxon>
        <taxon>Metazoa</taxon>
        <taxon>Chordata</taxon>
        <taxon>Craniata</taxon>
        <taxon>Vertebrata</taxon>
        <taxon>Euteleostomi</taxon>
        <taxon>Archelosauria</taxon>
        <taxon>Archosauria</taxon>
        <taxon>Dinosauria</taxon>
        <taxon>Saurischia</taxon>
        <taxon>Theropoda</taxon>
        <taxon>Coelurosauria</taxon>
        <taxon>Aves</taxon>
        <taxon>Neognathae</taxon>
        <taxon>Neoaves</taxon>
        <taxon>Otidimorphae</taxon>
        <taxon>Musophagiformes</taxon>
        <taxon>Musophagidae</taxon>
        <taxon>Corythaeola</taxon>
    </lineage>
</organism>
<dbReference type="InterPro" id="IPR012478">
    <property type="entry name" value="GSG-1"/>
</dbReference>
<evidence type="ECO:0000256" key="5">
    <source>
        <dbReference type="ARBA" id="ARBA00022989"/>
    </source>
</evidence>
<evidence type="ECO:0000256" key="6">
    <source>
        <dbReference type="ARBA" id="ARBA00023018"/>
    </source>
</evidence>
<evidence type="ECO:0000256" key="8">
    <source>
        <dbReference type="ARBA" id="ARBA00034103"/>
    </source>
</evidence>
<dbReference type="AlphaFoldDB" id="A0A851LH68"/>
<dbReference type="Gene3D" id="1.20.140.150">
    <property type="match status" value="1"/>
</dbReference>
<dbReference type="EMBL" id="WBMX01002821">
    <property type="protein sequence ID" value="NXC17818.1"/>
    <property type="molecule type" value="Genomic_DNA"/>
</dbReference>
<dbReference type="PANTHER" id="PTHR10671">
    <property type="entry name" value="EPITHELIAL MEMBRANE PROTEIN-RELATED"/>
    <property type="match status" value="1"/>
</dbReference>
<keyword evidence="7 10" id="KW-0472">Membrane</keyword>
<evidence type="ECO:0000313" key="12">
    <source>
        <dbReference type="Proteomes" id="UP000621168"/>
    </source>
</evidence>
<evidence type="ECO:0000256" key="9">
    <source>
        <dbReference type="ARBA" id="ARBA00073105"/>
    </source>
</evidence>
<dbReference type="InterPro" id="IPR050579">
    <property type="entry name" value="PMP-22/EMP/MP20-like"/>
</dbReference>
<proteinExistence type="inferred from homology"/>
<comment type="similarity">
    <text evidence="2">Belongs to the GSG1 family.</text>
</comment>
<evidence type="ECO:0000313" key="11">
    <source>
        <dbReference type="EMBL" id="NXC17818.1"/>
    </source>
</evidence>
<dbReference type="GO" id="GO:0098978">
    <property type="term" value="C:glutamatergic synapse"/>
    <property type="evidence" value="ECO:0007669"/>
    <property type="project" value="UniProtKB-ARBA"/>
</dbReference>
<keyword evidence="4 10" id="KW-0812">Transmembrane</keyword>
<feature type="transmembrane region" description="Helical" evidence="10">
    <location>
        <begin position="146"/>
        <end position="169"/>
    </location>
</feature>
<evidence type="ECO:0000256" key="1">
    <source>
        <dbReference type="ARBA" id="ARBA00004651"/>
    </source>
</evidence>
<comment type="caution">
    <text evidence="11">The sequence shown here is derived from an EMBL/GenBank/DDBJ whole genome shotgun (WGS) entry which is preliminary data.</text>
</comment>
<feature type="transmembrane region" description="Helical" evidence="10">
    <location>
        <begin position="115"/>
        <end position="134"/>
    </location>
</feature>
<feature type="non-terminal residue" evidence="11">
    <location>
        <position position="1"/>
    </location>
</feature>
<dbReference type="GO" id="GO:0051049">
    <property type="term" value="P:regulation of transport"/>
    <property type="evidence" value="ECO:0007669"/>
    <property type="project" value="UniProtKB-ARBA"/>
</dbReference>
<keyword evidence="6" id="KW-0770">Synapse</keyword>
<comment type="subcellular location">
    <subcellularLocation>
        <location evidence="1">Cell membrane</location>
        <topology evidence="1">Multi-pass membrane protein</topology>
    </subcellularLocation>
    <subcellularLocation>
        <location evidence="8">Synapse</location>
    </subcellularLocation>
</comment>
<feature type="non-terminal residue" evidence="11">
    <location>
        <position position="240"/>
    </location>
</feature>
<evidence type="ECO:0000256" key="3">
    <source>
        <dbReference type="ARBA" id="ARBA00022475"/>
    </source>
</evidence>
<dbReference type="Pfam" id="PF07803">
    <property type="entry name" value="GSG-1"/>
    <property type="match status" value="1"/>
</dbReference>
<name>A0A851LH68_CORCR</name>
<dbReference type="GO" id="GO:0032279">
    <property type="term" value="C:asymmetric synapse"/>
    <property type="evidence" value="ECO:0007669"/>
    <property type="project" value="UniProtKB-ARBA"/>
</dbReference>
<protein>
    <recommendedName>
        <fullName evidence="9">Germ cell-specific gene 1-like protein</fullName>
    </recommendedName>
</protein>
<feature type="transmembrane region" description="Helical" evidence="10">
    <location>
        <begin position="189"/>
        <end position="214"/>
    </location>
</feature>
<feature type="transmembrane region" description="Helical" evidence="10">
    <location>
        <begin position="21"/>
        <end position="38"/>
    </location>
</feature>
<keyword evidence="5 10" id="KW-1133">Transmembrane helix</keyword>
<dbReference type="GO" id="GO:0010646">
    <property type="term" value="P:regulation of cell communication"/>
    <property type="evidence" value="ECO:0007669"/>
    <property type="project" value="UniProtKB-ARBA"/>
</dbReference>
<dbReference type="Proteomes" id="UP000621168">
    <property type="component" value="Unassembled WGS sequence"/>
</dbReference>
<evidence type="ECO:0000256" key="7">
    <source>
        <dbReference type="ARBA" id="ARBA00023136"/>
    </source>
</evidence>
<keyword evidence="3" id="KW-1003">Cell membrane</keyword>
<dbReference type="FunFam" id="1.20.140.150:FF:000005">
    <property type="entry name" value="Germ cell-specific gene 1-like"/>
    <property type="match status" value="1"/>
</dbReference>
<dbReference type="OrthoDB" id="10001768at2759"/>
<evidence type="ECO:0000256" key="4">
    <source>
        <dbReference type="ARBA" id="ARBA00022692"/>
    </source>
</evidence>